<evidence type="ECO:0000313" key="2">
    <source>
        <dbReference type="Proteomes" id="UP000316882"/>
    </source>
</evidence>
<keyword evidence="2" id="KW-1185">Reference proteome</keyword>
<dbReference type="AlphaFoldDB" id="A0A4Y3PN56"/>
<sequence>MSLGISKSNFHLIENLLFKDIIEEIRPGSAKDLPYYNSNVISVVSKVIVFRDDMSKMYCVEFVNARQELEAYYYDWADSQNRMFLKFHAHYHPEETDPSVAQFDPFHLHKKANDADDKLTLRVKDERYMELNNVLEFIRDSVYVKKNRK</sequence>
<dbReference type="Pfam" id="PF20126">
    <property type="entry name" value="TumE"/>
    <property type="match status" value="1"/>
</dbReference>
<accession>A0A4Y3PN56</accession>
<name>A0A4Y3PN56_BREPA</name>
<dbReference type="Proteomes" id="UP000316882">
    <property type="component" value="Unassembled WGS sequence"/>
</dbReference>
<organism evidence="1 2">
    <name type="scientific">Brevibacillus parabrevis</name>
    <dbReference type="NCBI Taxonomy" id="54914"/>
    <lineage>
        <taxon>Bacteria</taxon>
        <taxon>Bacillati</taxon>
        <taxon>Bacillota</taxon>
        <taxon>Bacilli</taxon>
        <taxon>Bacillales</taxon>
        <taxon>Paenibacillaceae</taxon>
        <taxon>Brevibacillus</taxon>
    </lineage>
</organism>
<protein>
    <submittedName>
        <fullName evidence="1">Uncharacterized protein</fullName>
    </submittedName>
</protein>
<dbReference type="RefSeq" id="WP_122964389.1">
    <property type="nucleotide sequence ID" value="NZ_BJMH01000008.1"/>
</dbReference>
<evidence type="ECO:0000313" key="1">
    <source>
        <dbReference type="EMBL" id="GEB32539.1"/>
    </source>
</evidence>
<gene>
    <name evidence="1" type="ORF">BPA01_21190</name>
</gene>
<dbReference type="InterPro" id="IPR045397">
    <property type="entry name" value="TumE-like"/>
</dbReference>
<comment type="caution">
    <text evidence="1">The sequence shown here is derived from an EMBL/GenBank/DDBJ whole genome shotgun (WGS) entry which is preliminary data.</text>
</comment>
<dbReference type="EMBL" id="BJMH01000008">
    <property type="protein sequence ID" value="GEB32539.1"/>
    <property type="molecule type" value="Genomic_DNA"/>
</dbReference>
<reference evidence="1 2" key="1">
    <citation type="submission" date="2019-06" db="EMBL/GenBank/DDBJ databases">
        <title>Whole genome shotgun sequence of Brevibacillus parabrevis NBRC 12334.</title>
        <authorList>
            <person name="Hosoyama A."/>
            <person name="Uohara A."/>
            <person name="Ohji S."/>
            <person name="Ichikawa N."/>
        </authorList>
    </citation>
    <scope>NUCLEOTIDE SEQUENCE [LARGE SCALE GENOMIC DNA]</scope>
    <source>
        <strain evidence="1 2">NBRC 12334</strain>
    </source>
</reference>
<proteinExistence type="predicted"/>